<dbReference type="PANTHER" id="PTHR45436">
    <property type="entry name" value="SENSOR HISTIDINE KINASE YKOH"/>
    <property type="match status" value="1"/>
</dbReference>
<dbReference type="InterPro" id="IPR003660">
    <property type="entry name" value="HAMP_dom"/>
</dbReference>
<evidence type="ECO:0000256" key="9">
    <source>
        <dbReference type="ARBA" id="ARBA00022777"/>
    </source>
</evidence>
<evidence type="ECO:0000256" key="5">
    <source>
        <dbReference type="ARBA" id="ARBA00022553"/>
    </source>
</evidence>
<dbReference type="Gene3D" id="6.10.340.10">
    <property type="match status" value="1"/>
</dbReference>
<dbReference type="SMART" id="SM00388">
    <property type="entry name" value="HisKA"/>
    <property type="match status" value="1"/>
</dbReference>
<evidence type="ECO:0000256" key="13">
    <source>
        <dbReference type="ARBA" id="ARBA00023136"/>
    </source>
</evidence>
<gene>
    <name evidence="17" type="ORF">ACFO3S_15190</name>
</gene>
<dbReference type="EMBL" id="JBHSEP010000010">
    <property type="protein sequence ID" value="MFC4599595.1"/>
    <property type="molecule type" value="Genomic_DNA"/>
</dbReference>
<comment type="caution">
    <text evidence="17">The sequence shown here is derived from an EMBL/GenBank/DDBJ whole genome shotgun (WGS) entry which is preliminary data.</text>
</comment>
<evidence type="ECO:0000256" key="11">
    <source>
        <dbReference type="ARBA" id="ARBA00022989"/>
    </source>
</evidence>
<feature type="transmembrane region" description="Helical" evidence="14">
    <location>
        <begin position="172"/>
        <end position="191"/>
    </location>
</feature>
<dbReference type="Gene3D" id="1.10.287.130">
    <property type="match status" value="1"/>
</dbReference>
<organism evidence="17 18">
    <name type="scientific">Cohnella hongkongensis</name>
    <dbReference type="NCBI Taxonomy" id="178337"/>
    <lineage>
        <taxon>Bacteria</taxon>
        <taxon>Bacillati</taxon>
        <taxon>Bacillota</taxon>
        <taxon>Bacilli</taxon>
        <taxon>Bacillales</taxon>
        <taxon>Paenibacillaceae</taxon>
        <taxon>Cohnella</taxon>
    </lineage>
</organism>
<protein>
    <recommendedName>
        <fullName evidence="3">histidine kinase</fullName>
        <ecNumber evidence="3">2.7.13.3</ecNumber>
    </recommendedName>
</protein>
<dbReference type="InterPro" id="IPR004358">
    <property type="entry name" value="Sig_transdc_His_kin-like_C"/>
</dbReference>
<comment type="catalytic activity">
    <reaction evidence="1">
        <text>ATP + protein L-histidine = ADP + protein N-phospho-L-histidine.</text>
        <dbReference type="EC" id="2.7.13.3"/>
    </reaction>
</comment>
<dbReference type="InterPro" id="IPR003661">
    <property type="entry name" value="HisK_dim/P_dom"/>
</dbReference>
<dbReference type="PROSITE" id="PS50109">
    <property type="entry name" value="HIS_KIN"/>
    <property type="match status" value="1"/>
</dbReference>
<evidence type="ECO:0000259" key="15">
    <source>
        <dbReference type="PROSITE" id="PS50109"/>
    </source>
</evidence>
<dbReference type="GO" id="GO:0005524">
    <property type="term" value="F:ATP binding"/>
    <property type="evidence" value="ECO:0007669"/>
    <property type="project" value="UniProtKB-KW"/>
</dbReference>
<dbReference type="SMART" id="SM00387">
    <property type="entry name" value="HATPase_c"/>
    <property type="match status" value="1"/>
</dbReference>
<dbReference type="CDD" id="cd06225">
    <property type="entry name" value="HAMP"/>
    <property type="match status" value="1"/>
</dbReference>
<evidence type="ECO:0000256" key="4">
    <source>
        <dbReference type="ARBA" id="ARBA00022475"/>
    </source>
</evidence>
<dbReference type="Gene3D" id="3.30.565.10">
    <property type="entry name" value="Histidine kinase-like ATPase, C-terminal domain"/>
    <property type="match status" value="1"/>
</dbReference>
<dbReference type="PRINTS" id="PR00344">
    <property type="entry name" value="BCTRLSENSOR"/>
</dbReference>
<evidence type="ECO:0000313" key="18">
    <source>
        <dbReference type="Proteomes" id="UP001596028"/>
    </source>
</evidence>
<dbReference type="PROSITE" id="PS50885">
    <property type="entry name" value="HAMP"/>
    <property type="match status" value="1"/>
</dbReference>
<accession>A0ABV9FCB3</accession>
<keyword evidence="7 14" id="KW-0812">Transmembrane</keyword>
<evidence type="ECO:0000259" key="16">
    <source>
        <dbReference type="PROSITE" id="PS50885"/>
    </source>
</evidence>
<dbReference type="InterPro" id="IPR036890">
    <property type="entry name" value="HATPase_C_sf"/>
</dbReference>
<dbReference type="SUPFAM" id="SSF158472">
    <property type="entry name" value="HAMP domain-like"/>
    <property type="match status" value="1"/>
</dbReference>
<dbReference type="Proteomes" id="UP001596028">
    <property type="component" value="Unassembled WGS sequence"/>
</dbReference>
<dbReference type="SMART" id="SM00304">
    <property type="entry name" value="HAMP"/>
    <property type="match status" value="1"/>
</dbReference>
<keyword evidence="5" id="KW-0597">Phosphoprotein</keyword>
<keyword evidence="13 14" id="KW-0472">Membrane</keyword>
<evidence type="ECO:0000256" key="10">
    <source>
        <dbReference type="ARBA" id="ARBA00022840"/>
    </source>
</evidence>
<dbReference type="PANTHER" id="PTHR45436:SF5">
    <property type="entry name" value="SENSOR HISTIDINE KINASE TRCS"/>
    <property type="match status" value="1"/>
</dbReference>
<evidence type="ECO:0000256" key="6">
    <source>
        <dbReference type="ARBA" id="ARBA00022679"/>
    </source>
</evidence>
<proteinExistence type="predicted"/>
<dbReference type="SUPFAM" id="SSF55874">
    <property type="entry name" value="ATPase domain of HSP90 chaperone/DNA topoisomerase II/histidine kinase"/>
    <property type="match status" value="1"/>
</dbReference>
<dbReference type="SUPFAM" id="SSF47384">
    <property type="entry name" value="Homodimeric domain of signal transducing histidine kinase"/>
    <property type="match status" value="1"/>
</dbReference>
<evidence type="ECO:0000256" key="2">
    <source>
        <dbReference type="ARBA" id="ARBA00004651"/>
    </source>
</evidence>
<keyword evidence="11 14" id="KW-1133">Transmembrane helix</keyword>
<keyword evidence="8" id="KW-0547">Nucleotide-binding</keyword>
<evidence type="ECO:0000256" key="8">
    <source>
        <dbReference type="ARBA" id="ARBA00022741"/>
    </source>
</evidence>
<dbReference type="RefSeq" id="WP_378097687.1">
    <property type="nucleotide sequence ID" value="NZ_JBHSEP010000010.1"/>
</dbReference>
<keyword evidence="18" id="KW-1185">Reference proteome</keyword>
<dbReference type="CDD" id="cd00082">
    <property type="entry name" value="HisKA"/>
    <property type="match status" value="1"/>
</dbReference>
<dbReference type="EC" id="2.7.13.3" evidence="3"/>
<name>A0ABV9FCB3_9BACL</name>
<evidence type="ECO:0000256" key="12">
    <source>
        <dbReference type="ARBA" id="ARBA00023012"/>
    </source>
</evidence>
<evidence type="ECO:0000256" key="1">
    <source>
        <dbReference type="ARBA" id="ARBA00000085"/>
    </source>
</evidence>
<keyword evidence="12" id="KW-0902">Two-component regulatory system</keyword>
<feature type="transmembrane region" description="Helical" evidence="14">
    <location>
        <begin position="7"/>
        <end position="30"/>
    </location>
</feature>
<dbReference type="CDD" id="cd00075">
    <property type="entry name" value="HATPase"/>
    <property type="match status" value="1"/>
</dbReference>
<dbReference type="Pfam" id="PF02518">
    <property type="entry name" value="HATPase_c"/>
    <property type="match status" value="1"/>
</dbReference>
<evidence type="ECO:0000256" key="3">
    <source>
        <dbReference type="ARBA" id="ARBA00012438"/>
    </source>
</evidence>
<dbReference type="InterPro" id="IPR003594">
    <property type="entry name" value="HATPase_dom"/>
</dbReference>
<keyword evidence="10 17" id="KW-0067">ATP-binding</keyword>
<feature type="domain" description="HAMP" evidence="16">
    <location>
        <begin position="193"/>
        <end position="247"/>
    </location>
</feature>
<evidence type="ECO:0000256" key="7">
    <source>
        <dbReference type="ARBA" id="ARBA00022692"/>
    </source>
</evidence>
<dbReference type="InterPro" id="IPR050428">
    <property type="entry name" value="TCS_sensor_his_kinase"/>
</dbReference>
<comment type="subcellular location">
    <subcellularLocation>
        <location evidence="2">Cell membrane</location>
        <topology evidence="2">Multi-pass membrane protein</topology>
    </subcellularLocation>
</comment>
<dbReference type="InterPro" id="IPR036097">
    <property type="entry name" value="HisK_dim/P_sf"/>
</dbReference>
<evidence type="ECO:0000256" key="14">
    <source>
        <dbReference type="SAM" id="Phobius"/>
    </source>
</evidence>
<reference evidence="18" key="1">
    <citation type="journal article" date="2019" name="Int. J. Syst. Evol. Microbiol.">
        <title>The Global Catalogue of Microorganisms (GCM) 10K type strain sequencing project: providing services to taxonomists for standard genome sequencing and annotation.</title>
        <authorList>
            <consortium name="The Broad Institute Genomics Platform"/>
            <consortium name="The Broad Institute Genome Sequencing Center for Infectious Disease"/>
            <person name="Wu L."/>
            <person name="Ma J."/>
        </authorList>
    </citation>
    <scope>NUCLEOTIDE SEQUENCE [LARGE SCALE GENOMIC DNA]</scope>
    <source>
        <strain evidence="18">CCUG 49571</strain>
    </source>
</reference>
<keyword evidence="9" id="KW-0418">Kinase</keyword>
<feature type="domain" description="Histidine kinase" evidence="15">
    <location>
        <begin position="262"/>
        <end position="503"/>
    </location>
</feature>
<sequence length="510" mass="56524">MSIRLRLTLWYSGLLAVTLVAFSVIIYGIVQNNTMSSLKDQLRRISDETQVRMTNQGRIGQGVNLSGVLRSAIDYNSFFIQIVNYTPTIVGVVDDKTPNMRPSANRPELTFSFPRQNEVSSDKSIFVKREVEGVPFIVLEKPIVYGDTVVGLLQVGAWTGREEQLLHQLRTILWFAGAAGLIAAFLLGMFLSRKALMPINRVTEAAERIQSGSELSLRIPREKPNDEIGRLTDTLNAMLSGVERAYKNLEDSNAAQRRFVSDASHELRTPLTTIRGNVDLLEKIWSSGDSGQSYPDEGEARVVPATSALSESEKRDMSLESIRDIAGEARRMSGLVNHLLSLARADAGYVMEMSDVELRPLAEEAERRAAFLPRKAEWMVGPLDALDGVKVRGNRDYLLQLLFILIENGFKYTPSGIVRLFAARRDGAVGLSVADTGIGMAEEEVPHIFERFYRADLSRGETSGTGLGLSIAKWIADMHHARIEVNTKRGEGTTFTVWLPVRSNAPVEPA</sequence>
<keyword evidence="6" id="KW-0808">Transferase</keyword>
<keyword evidence="4" id="KW-1003">Cell membrane</keyword>
<evidence type="ECO:0000313" key="17">
    <source>
        <dbReference type="EMBL" id="MFC4599595.1"/>
    </source>
</evidence>
<dbReference type="Pfam" id="PF00512">
    <property type="entry name" value="HisKA"/>
    <property type="match status" value="1"/>
</dbReference>
<dbReference type="InterPro" id="IPR005467">
    <property type="entry name" value="His_kinase_dom"/>
</dbReference>
<dbReference type="Pfam" id="PF00672">
    <property type="entry name" value="HAMP"/>
    <property type="match status" value="1"/>
</dbReference>